<dbReference type="EMBL" id="VBUI01000039">
    <property type="protein sequence ID" value="TLF45918.1"/>
    <property type="molecule type" value="Genomic_DNA"/>
</dbReference>
<gene>
    <name evidence="2" type="ORF">FEI13_17760</name>
</gene>
<keyword evidence="3" id="KW-1185">Reference proteome</keyword>
<evidence type="ECO:0000313" key="3">
    <source>
        <dbReference type="Proteomes" id="UP000306973"/>
    </source>
</evidence>
<dbReference type="AlphaFoldDB" id="A0A5R8M8L6"/>
<organism evidence="2 3">
    <name type="scientific">Halomonas urmiana</name>
    <dbReference type="NCBI Taxonomy" id="490901"/>
    <lineage>
        <taxon>Bacteria</taxon>
        <taxon>Pseudomonadati</taxon>
        <taxon>Pseudomonadota</taxon>
        <taxon>Gammaproteobacteria</taxon>
        <taxon>Oceanospirillales</taxon>
        <taxon>Halomonadaceae</taxon>
        <taxon>Halomonas</taxon>
    </lineage>
</organism>
<protein>
    <submittedName>
        <fullName evidence="2">ATP-binding protein</fullName>
    </submittedName>
</protein>
<dbReference type="Gene3D" id="3.40.50.300">
    <property type="entry name" value="P-loop containing nucleotide triphosphate hydrolases"/>
    <property type="match status" value="2"/>
</dbReference>
<accession>A0A5R8M8L6</accession>
<sequence>MIEALDINNLGPIEQVSWQPSPGFNVVIGVNDSGKTLLLKALYSAVRAREEFQRGDDARTFRQVLDDKLTWTFQLPKLGDVVRRGGSGPCEVAITLDGTPLSFKFTGHAEKGVGHASNETRGRQHTSIFIPAKEVLSMVGVIKETRAQQKFGFDDPTLDLVTALEAEPSRGKPPFGDARSQLEALIGGRILDKPGKGWVFQAGRSDYPVAITAEGIKKIAIIDRLIVNRTLSSGSLLFIDEPESFLHPAAAVKLIEILDKLVKEGVQVFMATHSFFVLKKLMIMARQQRISIPVLSLQGRGGGAPVTQDLQDGMPDNPIVDVSIALYEQELEAELGA</sequence>
<proteinExistence type="predicted"/>
<keyword evidence="2" id="KW-0547">Nucleotide-binding</keyword>
<dbReference type="InterPro" id="IPR003593">
    <property type="entry name" value="AAA+_ATPase"/>
</dbReference>
<keyword evidence="2" id="KW-0067">ATP-binding</keyword>
<dbReference type="RefSeq" id="WP_138182838.1">
    <property type="nucleotide sequence ID" value="NZ_VBUI01000039.1"/>
</dbReference>
<dbReference type="PANTHER" id="PTHR43581">
    <property type="entry name" value="ATP/GTP PHOSPHATASE"/>
    <property type="match status" value="1"/>
</dbReference>
<dbReference type="GO" id="GO:0016887">
    <property type="term" value="F:ATP hydrolysis activity"/>
    <property type="evidence" value="ECO:0007669"/>
    <property type="project" value="InterPro"/>
</dbReference>
<dbReference type="InterPro" id="IPR027417">
    <property type="entry name" value="P-loop_NTPase"/>
</dbReference>
<dbReference type="InterPro" id="IPR051396">
    <property type="entry name" value="Bact_Antivir_Def_Nuclease"/>
</dbReference>
<dbReference type="Proteomes" id="UP000306973">
    <property type="component" value="Unassembled WGS sequence"/>
</dbReference>
<comment type="caution">
    <text evidence="2">The sequence shown here is derived from an EMBL/GenBank/DDBJ whole genome shotgun (WGS) entry which is preliminary data.</text>
</comment>
<evidence type="ECO:0000313" key="2">
    <source>
        <dbReference type="EMBL" id="TLF45918.1"/>
    </source>
</evidence>
<dbReference type="InterPro" id="IPR003959">
    <property type="entry name" value="ATPase_AAA_core"/>
</dbReference>
<evidence type="ECO:0000259" key="1">
    <source>
        <dbReference type="SMART" id="SM00382"/>
    </source>
</evidence>
<feature type="domain" description="AAA+ ATPase" evidence="1">
    <location>
        <begin position="21"/>
        <end position="296"/>
    </location>
</feature>
<dbReference type="SMART" id="SM00382">
    <property type="entry name" value="AAA"/>
    <property type="match status" value="1"/>
</dbReference>
<dbReference type="SUPFAM" id="SSF52540">
    <property type="entry name" value="P-loop containing nucleoside triphosphate hydrolases"/>
    <property type="match status" value="1"/>
</dbReference>
<dbReference type="OrthoDB" id="9815944at2"/>
<dbReference type="Pfam" id="PF13304">
    <property type="entry name" value="AAA_21"/>
    <property type="match status" value="1"/>
</dbReference>
<dbReference type="GO" id="GO:0005524">
    <property type="term" value="F:ATP binding"/>
    <property type="evidence" value="ECO:0007669"/>
    <property type="project" value="UniProtKB-KW"/>
</dbReference>
<reference evidence="2 3" key="1">
    <citation type="journal article" date="2007" name="Int. J. Syst. Evol. Microbiol.">
        <title>Halomonas saccharevitans sp. nov., Halomonas arcis sp. nov. and Halomonas subterranea sp. nov., halophilic bacteria isolated from hypersaline environments of China.</title>
        <authorList>
            <person name="Xu X.W."/>
            <person name="Wu Y.H."/>
            <person name="Zhou Z."/>
            <person name="Wang C.S."/>
            <person name="Zhou Y.G."/>
            <person name="Zhang H.B."/>
            <person name="Wang Y."/>
            <person name="Wu M."/>
        </authorList>
    </citation>
    <scope>NUCLEOTIDE SEQUENCE [LARGE SCALE GENOMIC DNA]</scope>
    <source>
        <strain evidence="2 3">TBZ3</strain>
    </source>
</reference>
<name>A0A5R8M8L6_9GAMM</name>
<dbReference type="PANTHER" id="PTHR43581:SF2">
    <property type="entry name" value="EXCINUCLEASE ATPASE SUBUNIT"/>
    <property type="match status" value="1"/>
</dbReference>